<name>A0A1J9R7N6_9EURO</name>
<gene>
    <name evidence="3" type="ORF">ACJ73_04994</name>
</gene>
<feature type="signal peptide" evidence="2">
    <location>
        <begin position="1"/>
        <end position="33"/>
    </location>
</feature>
<sequence>MKPSDASRSPWEILGPLLTSALSLSLLSQPARAMPIEDKLGANGGHHQPNDPFAVLDPEPVQPR</sequence>
<keyword evidence="4" id="KW-1185">Reference proteome</keyword>
<evidence type="ECO:0000313" key="3">
    <source>
        <dbReference type="EMBL" id="OJD23653.1"/>
    </source>
</evidence>
<dbReference type="AlphaFoldDB" id="A0A1J9R7N6"/>
<feature type="chain" id="PRO_5012611239" evidence="2">
    <location>
        <begin position="34"/>
        <end position="64"/>
    </location>
</feature>
<reference evidence="3 4" key="1">
    <citation type="submission" date="2015-08" db="EMBL/GenBank/DDBJ databases">
        <title>Emmonsia species relationships and genome sequence.</title>
        <authorList>
            <person name="Cuomo C.A."/>
            <person name="Schwartz I.S."/>
            <person name="Kenyon C."/>
            <person name="De Hoog G.S."/>
            <person name="Govender N.P."/>
            <person name="Botha A."/>
            <person name="Moreno L."/>
            <person name="De Vries M."/>
            <person name="Munoz J.F."/>
            <person name="Stielow J.B."/>
        </authorList>
    </citation>
    <scope>NUCLEOTIDE SEQUENCE [LARGE SCALE GENOMIC DNA]</scope>
    <source>
        <strain evidence="3 4">EI222</strain>
    </source>
</reference>
<evidence type="ECO:0000313" key="4">
    <source>
        <dbReference type="Proteomes" id="UP000242791"/>
    </source>
</evidence>
<organism evidence="3 4">
    <name type="scientific">Blastomyces percursus</name>
    <dbReference type="NCBI Taxonomy" id="1658174"/>
    <lineage>
        <taxon>Eukaryota</taxon>
        <taxon>Fungi</taxon>
        <taxon>Dikarya</taxon>
        <taxon>Ascomycota</taxon>
        <taxon>Pezizomycotina</taxon>
        <taxon>Eurotiomycetes</taxon>
        <taxon>Eurotiomycetidae</taxon>
        <taxon>Onygenales</taxon>
        <taxon>Ajellomycetaceae</taxon>
        <taxon>Blastomyces</taxon>
    </lineage>
</organism>
<comment type="caution">
    <text evidence="3">The sequence shown here is derived from an EMBL/GenBank/DDBJ whole genome shotgun (WGS) entry which is preliminary data.</text>
</comment>
<protein>
    <submittedName>
        <fullName evidence="3">Uncharacterized protein</fullName>
    </submittedName>
</protein>
<accession>A0A1J9R7N6</accession>
<evidence type="ECO:0000256" key="2">
    <source>
        <dbReference type="SAM" id="SignalP"/>
    </source>
</evidence>
<evidence type="ECO:0000256" key="1">
    <source>
        <dbReference type="SAM" id="MobiDB-lite"/>
    </source>
</evidence>
<dbReference type="EMBL" id="LGTZ01000741">
    <property type="protein sequence ID" value="OJD23653.1"/>
    <property type="molecule type" value="Genomic_DNA"/>
</dbReference>
<feature type="region of interest" description="Disordered" evidence="1">
    <location>
        <begin position="37"/>
        <end position="64"/>
    </location>
</feature>
<dbReference type="STRING" id="1658174.A0A1J9R7N6"/>
<keyword evidence="2" id="KW-0732">Signal</keyword>
<dbReference type="VEuPathDB" id="FungiDB:ACJ73_04994"/>
<proteinExistence type="predicted"/>
<dbReference type="Proteomes" id="UP000242791">
    <property type="component" value="Unassembled WGS sequence"/>
</dbReference>